<evidence type="ECO:0000313" key="3">
    <source>
        <dbReference type="EMBL" id="PFX28475.1"/>
    </source>
</evidence>
<dbReference type="GO" id="GO:0043161">
    <property type="term" value="P:proteasome-mediated ubiquitin-dependent protein catabolic process"/>
    <property type="evidence" value="ECO:0007669"/>
    <property type="project" value="TreeGrafter"/>
</dbReference>
<feature type="domain" description="Reverse transcriptase" evidence="2">
    <location>
        <begin position="476"/>
        <end position="658"/>
    </location>
</feature>
<dbReference type="EMBL" id="LSMT01000082">
    <property type="protein sequence ID" value="PFX28475.1"/>
    <property type="molecule type" value="Genomic_DNA"/>
</dbReference>
<dbReference type="PANTHER" id="PTHR46575:SF1">
    <property type="entry name" value="AMYLOID PROTEIN-BINDING PROTEIN 2"/>
    <property type="match status" value="1"/>
</dbReference>
<accession>A0A2B4SJ51</accession>
<dbReference type="GO" id="GO:0031462">
    <property type="term" value="C:Cul2-RING ubiquitin ligase complex"/>
    <property type="evidence" value="ECO:0007669"/>
    <property type="project" value="TreeGrafter"/>
</dbReference>
<gene>
    <name evidence="3" type="primary">Appbp2</name>
    <name evidence="3" type="ORF">AWC38_SpisGene6769</name>
</gene>
<name>A0A2B4SJ51_STYPI</name>
<dbReference type="InterPro" id="IPR000477">
    <property type="entry name" value="RT_dom"/>
</dbReference>
<dbReference type="STRING" id="50429.A0A2B4SJ51"/>
<keyword evidence="1" id="KW-0802">TPR repeat</keyword>
<organism evidence="3 4">
    <name type="scientific">Stylophora pistillata</name>
    <name type="common">Smooth cauliflower coral</name>
    <dbReference type="NCBI Taxonomy" id="50429"/>
    <lineage>
        <taxon>Eukaryota</taxon>
        <taxon>Metazoa</taxon>
        <taxon>Cnidaria</taxon>
        <taxon>Anthozoa</taxon>
        <taxon>Hexacorallia</taxon>
        <taxon>Scleractinia</taxon>
        <taxon>Astrocoeniina</taxon>
        <taxon>Pocilloporidae</taxon>
        <taxon>Stylophora</taxon>
    </lineage>
</organism>
<dbReference type="InterPro" id="IPR011990">
    <property type="entry name" value="TPR-like_helical_dom_sf"/>
</dbReference>
<dbReference type="Pfam" id="PF00078">
    <property type="entry name" value="RVT_1"/>
    <property type="match status" value="1"/>
</dbReference>
<dbReference type="SUPFAM" id="SSF48452">
    <property type="entry name" value="TPR-like"/>
    <property type="match status" value="1"/>
</dbReference>
<dbReference type="Pfam" id="PF13424">
    <property type="entry name" value="TPR_12"/>
    <property type="match status" value="1"/>
</dbReference>
<dbReference type="InterPro" id="IPR042476">
    <property type="entry name" value="APPBP2"/>
</dbReference>
<dbReference type="InterPro" id="IPR019734">
    <property type="entry name" value="TPR_rpt"/>
</dbReference>
<dbReference type="SUPFAM" id="SSF81901">
    <property type="entry name" value="HCP-like"/>
    <property type="match status" value="1"/>
</dbReference>
<dbReference type="OrthoDB" id="8813775at2759"/>
<feature type="repeat" description="TPR" evidence="1">
    <location>
        <begin position="370"/>
        <end position="403"/>
    </location>
</feature>
<dbReference type="Proteomes" id="UP000225706">
    <property type="component" value="Unassembled WGS sequence"/>
</dbReference>
<sequence>MEVLVSELSELDVVSKALKAGDTRVKLYAVFQGLKEEGFDLSKVLSAEFIRRCQKALNAEEISDQHLIQKLLKTGMSLGGFLSEAGWYDDAEKVLAVSHKLCNTREPNECRIACKFLTRLLHLRTANCKFGSAKDTFREAMEMTSKIAGKNELDINLAVLYGEKCGLLFSLSDYEEAYKYSMKALQKICPGLPLKACVVKRKFKKAELLIKQAMFLAKQHFGCDHPKYADTLIDYGYYLLNVDAINLSVKVYKEAFRTRFYVFGCNNLHVATAHEDLSYALYVHEYSTGNFDEARDHAERAISIITNLFPKDHLLLASSKRVKALILEEIAIDTPVRQKEEEILKEAQELHLASLDLARKAFGENNVQTAKHYGNLGRLYQSMRRYEEAEAMHKKAIEIKERILGSEDYEVALSLGHLASLYNYDMEQYERAEQLYLRSIAIGRKLFGDGYSGLEYDYRGLINLYDSQAEEFFVSKYIGPAVLELIDPNPFGAVPKSSTLHALISMVHTWTRATDGTSSVVLVLFLDYRKAFDLVDHNILAAKILGLRIPSWVARWVCDFLLDRRQRVKLSIDCFSEWEAVPSGVPQGIKLGPWLFILMIHDLHTPGFEAWKYVDDTTLAEVVPRGGQSAMQVPVTAVEQWSITNTLQLKPDKCKELLIDFKRTPHQFDAITVNSKELERVNSV</sequence>
<protein>
    <submittedName>
        <fullName evidence="3">Amyloid protein-binding protein 2</fullName>
    </submittedName>
</protein>
<reference evidence="4" key="1">
    <citation type="journal article" date="2017" name="bioRxiv">
        <title>Comparative analysis of the genomes of Stylophora pistillata and Acropora digitifera provides evidence for extensive differences between species of corals.</title>
        <authorList>
            <person name="Voolstra C.R."/>
            <person name="Li Y."/>
            <person name="Liew Y.J."/>
            <person name="Baumgarten S."/>
            <person name="Zoccola D."/>
            <person name="Flot J.-F."/>
            <person name="Tambutte S."/>
            <person name="Allemand D."/>
            <person name="Aranda M."/>
        </authorList>
    </citation>
    <scope>NUCLEOTIDE SEQUENCE [LARGE SCALE GENOMIC DNA]</scope>
</reference>
<evidence type="ECO:0000313" key="4">
    <source>
        <dbReference type="Proteomes" id="UP000225706"/>
    </source>
</evidence>
<dbReference type="PROSITE" id="PS50005">
    <property type="entry name" value="TPR"/>
    <property type="match status" value="1"/>
</dbReference>
<dbReference type="GO" id="GO:1990756">
    <property type="term" value="F:ubiquitin-like ligase-substrate adaptor activity"/>
    <property type="evidence" value="ECO:0007669"/>
    <property type="project" value="TreeGrafter"/>
</dbReference>
<keyword evidence="4" id="KW-1185">Reference proteome</keyword>
<dbReference type="Gene3D" id="1.25.40.10">
    <property type="entry name" value="Tetratricopeptide repeat domain"/>
    <property type="match status" value="2"/>
</dbReference>
<dbReference type="Pfam" id="PF13374">
    <property type="entry name" value="TPR_10"/>
    <property type="match status" value="1"/>
</dbReference>
<proteinExistence type="predicted"/>
<dbReference type="PANTHER" id="PTHR46575">
    <property type="entry name" value="AMYLOID PROTEIN-BINDING PROTEIN 2"/>
    <property type="match status" value="1"/>
</dbReference>
<comment type="caution">
    <text evidence="3">The sequence shown here is derived from an EMBL/GenBank/DDBJ whole genome shotgun (WGS) entry which is preliminary data.</text>
</comment>
<dbReference type="SMART" id="SM00028">
    <property type="entry name" value="TPR"/>
    <property type="match status" value="3"/>
</dbReference>
<evidence type="ECO:0000256" key="1">
    <source>
        <dbReference type="PROSITE-ProRule" id="PRU00339"/>
    </source>
</evidence>
<evidence type="ECO:0000259" key="2">
    <source>
        <dbReference type="Pfam" id="PF00078"/>
    </source>
</evidence>
<dbReference type="GO" id="GO:0006886">
    <property type="term" value="P:intracellular protein transport"/>
    <property type="evidence" value="ECO:0007669"/>
    <property type="project" value="InterPro"/>
</dbReference>
<dbReference type="AlphaFoldDB" id="A0A2B4SJ51"/>